<dbReference type="RefSeq" id="WP_073026172.1">
    <property type="nucleotide sequence ID" value="NZ_FQZS01000013.1"/>
</dbReference>
<name>A0A1M6FVJ6_9FIRM</name>
<dbReference type="OrthoDB" id="1954768at2"/>
<dbReference type="AlphaFoldDB" id="A0A1M6FVJ6"/>
<reference evidence="1 2" key="1">
    <citation type="submission" date="2016-11" db="EMBL/GenBank/DDBJ databases">
        <authorList>
            <person name="Jaros S."/>
            <person name="Januszkiewicz K."/>
            <person name="Wedrychowicz H."/>
        </authorList>
    </citation>
    <scope>NUCLEOTIDE SEQUENCE [LARGE SCALE GENOMIC DNA]</scope>
    <source>
        <strain evidence="1 2">DSM 19022</strain>
    </source>
</reference>
<dbReference type="EMBL" id="FQZS01000013">
    <property type="protein sequence ID" value="SHJ01735.1"/>
    <property type="molecule type" value="Genomic_DNA"/>
</dbReference>
<protein>
    <recommendedName>
        <fullName evidence="3">Macrophage migration inhibitory factor (MIF)</fullName>
    </recommendedName>
</protein>
<evidence type="ECO:0008006" key="3">
    <source>
        <dbReference type="Google" id="ProtNLM"/>
    </source>
</evidence>
<evidence type="ECO:0000313" key="1">
    <source>
        <dbReference type="EMBL" id="SHJ01735.1"/>
    </source>
</evidence>
<proteinExistence type="predicted"/>
<gene>
    <name evidence="1" type="ORF">SAMN02745176_02122</name>
</gene>
<keyword evidence="2" id="KW-1185">Reference proteome</keyword>
<accession>A0A1M6FVJ6</accession>
<dbReference type="Proteomes" id="UP000184442">
    <property type="component" value="Unassembled WGS sequence"/>
</dbReference>
<sequence length="112" mass="12749">MPCIVIRARKTNTQADISGLTRELSEKTRISIERINIIVDYFDISEAFIGSNKDHLIITLWISETNDQSFIRFLAQSIAASAEKYFGKEANSTAVICNLIKEGYMLLNNQFR</sequence>
<dbReference type="STRING" id="1122184.SAMN02745176_02122"/>
<organism evidence="1 2">
    <name type="scientific">Lutispora thermophila DSM 19022</name>
    <dbReference type="NCBI Taxonomy" id="1122184"/>
    <lineage>
        <taxon>Bacteria</taxon>
        <taxon>Bacillati</taxon>
        <taxon>Bacillota</taxon>
        <taxon>Clostridia</taxon>
        <taxon>Lutisporales</taxon>
        <taxon>Lutisporaceae</taxon>
        <taxon>Lutispora</taxon>
    </lineage>
</organism>
<evidence type="ECO:0000313" key="2">
    <source>
        <dbReference type="Proteomes" id="UP000184442"/>
    </source>
</evidence>